<evidence type="ECO:0000313" key="2">
    <source>
        <dbReference type="Proteomes" id="UP000226092"/>
    </source>
</evidence>
<dbReference type="EMBL" id="MF448340">
    <property type="protein sequence ID" value="ASU00239.1"/>
    <property type="molecule type" value="Genomic_DNA"/>
</dbReference>
<keyword evidence="2" id="KW-1185">Reference proteome</keyword>
<name>A0A223LFH3_9CAUD</name>
<organism evidence="1 2">
    <name type="scientific">Aeromonas phage AS-zj</name>
    <dbReference type="NCBI Taxonomy" id="2024208"/>
    <lineage>
        <taxon>Viruses</taxon>
        <taxon>Duplodnaviria</taxon>
        <taxon>Heunggongvirae</taxon>
        <taxon>Uroviricota</taxon>
        <taxon>Caudoviricetes</taxon>
        <taxon>Pantevenvirales</taxon>
        <taxon>Straboviridae</taxon>
        <taxon>Emmerichvirinae</taxon>
        <taxon>Ceceduovirus</taxon>
        <taxon>Ceceduovirus aszj</taxon>
    </lineage>
</organism>
<accession>A0A223LFH3</accession>
<protein>
    <submittedName>
        <fullName evidence="1">Uncharacterized protein</fullName>
    </submittedName>
</protein>
<dbReference type="GeneID" id="55604680"/>
<proteinExistence type="predicted"/>
<dbReference type="RefSeq" id="YP_009834613.1">
    <property type="nucleotide sequence ID" value="NC_048673.1"/>
</dbReference>
<evidence type="ECO:0000313" key="1">
    <source>
        <dbReference type="EMBL" id="ASU00239.1"/>
    </source>
</evidence>
<sequence length="123" mass="14008">MYTPPFKSFNIPVIIDNLVLDLPVNEHKYDKFAVTVNNDGLVELWPESCVCVGIVYSKQCGFYVCDDYKGFCYDSEIPVGRVDHEDPSSLGYLNCIWLFERPDDGVINFISKNILTPDDESVE</sequence>
<dbReference type="KEGG" id="vg:55604680"/>
<reference evidence="1 2" key="1">
    <citation type="submission" date="2017-07" db="EMBL/GenBank/DDBJ databases">
        <title>In vitro design and evaluation of phage cocktails against multidrug-resistant Aeromonas salmonicida.</title>
        <authorList>
            <person name="Chen L."/>
            <person name="Yuan S."/>
            <person name="Ma Y."/>
        </authorList>
    </citation>
    <scope>NUCLEOTIDE SEQUENCE [LARGE SCALE GENOMIC DNA]</scope>
</reference>
<dbReference type="Proteomes" id="UP000226092">
    <property type="component" value="Segment"/>
</dbReference>